<evidence type="ECO:0000256" key="2">
    <source>
        <dbReference type="ARBA" id="ARBA00022679"/>
    </source>
</evidence>
<feature type="binding site" evidence="8">
    <location>
        <position position="101"/>
    </location>
    <ligand>
        <name>Mg(2+)</name>
        <dbReference type="ChEBI" id="CHEBI:18420"/>
    </ligand>
</feature>
<dbReference type="Pfam" id="PF12804">
    <property type="entry name" value="NTP_transf_3"/>
    <property type="match status" value="1"/>
</dbReference>
<dbReference type="SUPFAM" id="SSF53448">
    <property type="entry name" value="Nucleotide-diphospho-sugar transferases"/>
    <property type="match status" value="1"/>
</dbReference>
<dbReference type="Proteomes" id="UP001430065">
    <property type="component" value="Unassembled WGS sequence"/>
</dbReference>
<keyword evidence="5 8" id="KW-0460">Magnesium</keyword>
<evidence type="ECO:0000256" key="7">
    <source>
        <dbReference type="ARBA" id="ARBA00023150"/>
    </source>
</evidence>
<evidence type="ECO:0000256" key="1">
    <source>
        <dbReference type="ARBA" id="ARBA00022490"/>
    </source>
</evidence>
<evidence type="ECO:0000313" key="11">
    <source>
        <dbReference type="Proteomes" id="UP001430065"/>
    </source>
</evidence>
<dbReference type="Gene3D" id="3.90.550.10">
    <property type="entry name" value="Spore Coat Polysaccharide Biosynthesis Protein SpsA, Chain A"/>
    <property type="match status" value="1"/>
</dbReference>
<dbReference type="InterPro" id="IPR029044">
    <property type="entry name" value="Nucleotide-diphossugar_trans"/>
</dbReference>
<comment type="function">
    <text evidence="8">Transfers a GMP moiety from GTP to Mo-molybdopterin (Mo-MPT) cofactor (Moco or molybdenum cofactor) to form Mo-molybdopterin guanine dinucleotide (Mo-MGD) cofactor.</text>
</comment>
<keyword evidence="2 8" id="KW-0808">Transferase</keyword>
<keyword evidence="3 8" id="KW-0479">Metal-binding</keyword>
<organism evidence="10 11">
    <name type="scientific">Dyella kyungheensis</name>
    <dbReference type="NCBI Taxonomy" id="1242174"/>
    <lineage>
        <taxon>Bacteria</taxon>
        <taxon>Pseudomonadati</taxon>
        <taxon>Pseudomonadota</taxon>
        <taxon>Gammaproteobacteria</taxon>
        <taxon>Lysobacterales</taxon>
        <taxon>Rhodanobacteraceae</taxon>
        <taxon>Dyella</taxon>
    </lineage>
</organism>
<dbReference type="PANTHER" id="PTHR19136:SF81">
    <property type="entry name" value="MOLYBDENUM COFACTOR GUANYLYLTRANSFERASE"/>
    <property type="match status" value="1"/>
</dbReference>
<evidence type="ECO:0000256" key="3">
    <source>
        <dbReference type="ARBA" id="ARBA00022723"/>
    </source>
</evidence>
<comment type="subunit">
    <text evidence="8">Monomer.</text>
</comment>
<comment type="caution">
    <text evidence="10">The sequence shown here is derived from an EMBL/GenBank/DDBJ whole genome shotgun (WGS) entry which is preliminary data.</text>
</comment>
<comment type="cofactor">
    <cofactor evidence="8">
        <name>Mg(2+)</name>
        <dbReference type="ChEBI" id="CHEBI:18420"/>
    </cofactor>
</comment>
<keyword evidence="6 8" id="KW-0342">GTP-binding</keyword>
<dbReference type="InterPro" id="IPR013482">
    <property type="entry name" value="Molybde_CF_guanTrfase"/>
</dbReference>
<dbReference type="EMBL" id="JADIKC010000003">
    <property type="protein sequence ID" value="MBM7121033.1"/>
    <property type="molecule type" value="Genomic_DNA"/>
</dbReference>
<dbReference type="RefSeq" id="WP_204635457.1">
    <property type="nucleotide sequence ID" value="NZ_JADIKC010000003.1"/>
</dbReference>
<feature type="binding site" evidence="8">
    <location>
        <position position="101"/>
    </location>
    <ligand>
        <name>GTP</name>
        <dbReference type="ChEBI" id="CHEBI:37565"/>
    </ligand>
</feature>
<dbReference type="EC" id="2.7.7.77" evidence="8"/>
<comment type="subcellular location">
    <subcellularLocation>
        <location evidence="8">Cytoplasm</location>
    </subcellularLocation>
</comment>
<comment type="similarity">
    <text evidence="8">Belongs to the MobA family.</text>
</comment>
<dbReference type="CDD" id="cd02503">
    <property type="entry name" value="MobA"/>
    <property type="match status" value="1"/>
</dbReference>
<gene>
    <name evidence="8" type="primary">mobA</name>
    <name evidence="10" type="ORF">ISP20_07650</name>
</gene>
<accession>A0ABS2JRG2</accession>
<sequence length="199" mass="21926">MSNTPAPLYGLLLSGGASQRMRQDKAALAYRGEPQLLRAWRLLEALTERAFVSVRDSQREDALRAGLPQIVDSYDAIGPAAGILSAQDRHPDAAWLVLACDLPLLDHDTLRRLIDARDPLVDATVFASSHDGLPEPLCAIWEPRSHALLRQRYEDGSYCPRKALIQSSIVLLPAPGDALDNVNTPEERQAMQQRLESLA</sequence>
<reference evidence="10 11" key="1">
    <citation type="submission" date="2020-10" db="EMBL/GenBank/DDBJ databases">
        <title>Phylogeny of dyella-like bacteria.</title>
        <authorList>
            <person name="Fu J."/>
        </authorList>
    </citation>
    <scope>NUCLEOTIDE SEQUENCE [LARGE SCALE GENOMIC DNA]</scope>
    <source>
        <strain evidence="10 11">THG-B117</strain>
    </source>
</reference>
<keyword evidence="7 8" id="KW-0501">Molybdenum cofactor biosynthesis</keyword>
<feature type="binding site" evidence="8">
    <location>
        <position position="72"/>
    </location>
    <ligand>
        <name>GTP</name>
        <dbReference type="ChEBI" id="CHEBI:37565"/>
    </ligand>
</feature>
<protein>
    <recommendedName>
        <fullName evidence="8">Molybdenum cofactor guanylyltransferase</fullName>
        <shortName evidence="8">MoCo guanylyltransferase</shortName>
        <ecNumber evidence="8">2.7.7.77</ecNumber>
    </recommendedName>
    <alternativeName>
        <fullName evidence="8">GTP:molybdopterin guanylyltransferase</fullName>
    </alternativeName>
    <alternativeName>
        <fullName evidence="8">Mo-MPT guanylyltransferase</fullName>
    </alternativeName>
    <alternativeName>
        <fullName evidence="8">Molybdopterin guanylyltransferase</fullName>
    </alternativeName>
    <alternativeName>
        <fullName evidence="8">Molybdopterin-guanine dinucleotide synthase</fullName>
        <shortName evidence="8">MGD synthase</shortName>
    </alternativeName>
</protein>
<keyword evidence="4 8" id="KW-0547">Nucleotide-binding</keyword>
<keyword evidence="1 8" id="KW-0963">Cytoplasm</keyword>
<dbReference type="HAMAP" id="MF_00316">
    <property type="entry name" value="MobA"/>
    <property type="match status" value="1"/>
</dbReference>
<comment type="domain">
    <text evidence="8">The N-terminal domain determines nucleotide recognition and specific binding, while the C-terminal domain determines the specific binding to the target protein.</text>
</comment>
<dbReference type="InterPro" id="IPR025877">
    <property type="entry name" value="MobA-like_NTP_Trfase"/>
</dbReference>
<feature type="domain" description="MobA-like NTP transferase" evidence="9">
    <location>
        <begin position="10"/>
        <end position="155"/>
    </location>
</feature>
<feature type="binding site" evidence="8">
    <location>
        <position position="25"/>
    </location>
    <ligand>
        <name>GTP</name>
        <dbReference type="ChEBI" id="CHEBI:37565"/>
    </ligand>
</feature>
<dbReference type="GO" id="GO:0016740">
    <property type="term" value="F:transferase activity"/>
    <property type="evidence" value="ECO:0007669"/>
    <property type="project" value="UniProtKB-KW"/>
</dbReference>
<evidence type="ECO:0000256" key="4">
    <source>
        <dbReference type="ARBA" id="ARBA00022741"/>
    </source>
</evidence>
<evidence type="ECO:0000313" key="10">
    <source>
        <dbReference type="EMBL" id="MBM7121033.1"/>
    </source>
</evidence>
<evidence type="ECO:0000256" key="8">
    <source>
        <dbReference type="HAMAP-Rule" id="MF_00316"/>
    </source>
</evidence>
<evidence type="ECO:0000256" key="6">
    <source>
        <dbReference type="ARBA" id="ARBA00023134"/>
    </source>
</evidence>
<evidence type="ECO:0000259" key="9">
    <source>
        <dbReference type="Pfam" id="PF12804"/>
    </source>
</evidence>
<evidence type="ECO:0000256" key="5">
    <source>
        <dbReference type="ARBA" id="ARBA00022842"/>
    </source>
</evidence>
<dbReference type="PANTHER" id="PTHR19136">
    <property type="entry name" value="MOLYBDENUM COFACTOR GUANYLYLTRANSFERASE"/>
    <property type="match status" value="1"/>
</dbReference>
<comment type="caution">
    <text evidence="8">Lacks conserved residue(s) required for the propagation of feature annotation.</text>
</comment>
<proteinExistence type="inferred from homology"/>
<comment type="catalytic activity">
    <reaction evidence="8">
        <text>Mo-molybdopterin + GTP + H(+) = Mo-molybdopterin guanine dinucleotide + diphosphate</text>
        <dbReference type="Rhea" id="RHEA:34243"/>
        <dbReference type="ChEBI" id="CHEBI:15378"/>
        <dbReference type="ChEBI" id="CHEBI:33019"/>
        <dbReference type="ChEBI" id="CHEBI:37565"/>
        <dbReference type="ChEBI" id="CHEBI:71302"/>
        <dbReference type="ChEBI" id="CHEBI:71310"/>
        <dbReference type="EC" id="2.7.7.77"/>
    </reaction>
</comment>
<keyword evidence="11" id="KW-1185">Reference proteome</keyword>
<feature type="binding site" evidence="8">
    <location>
        <begin position="13"/>
        <end position="15"/>
    </location>
    <ligand>
        <name>GTP</name>
        <dbReference type="ChEBI" id="CHEBI:37565"/>
    </ligand>
</feature>
<name>A0ABS2JRG2_9GAMM</name>